<proteinExistence type="predicted"/>
<dbReference type="Gene3D" id="2.60.40.10">
    <property type="entry name" value="Immunoglobulins"/>
    <property type="match status" value="1"/>
</dbReference>
<feature type="signal peptide" evidence="1">
    <location>
        <begin position="1"/>
        <end position="23"/>
    </location>
</feature>
<dbReference type="SUPFAM" id="SSF49265">
    <property type="entry name" value="Fibronectin type III"/>
    <property type="match status" value="1"/>
</dbReference>
<name>A0ABT8VW95_9GAMM</name>
<protein>
    <submittedName>
        <fullName evidence="2">Fibronectin type III domain-containing protein</fullName>
    </submittedName>
</protein>
<keyword evidence="1" id="KW-0732">Signal</keyword>
<dbReference type="PROSITE" id="PS51257">
    <property type="entry name" value="PROKAR_LIPOPROTEIN"/>
    <property type="match status" value="1"/>
</dbReference>
<dbReference type="InterPro" id="IPR003961">
    <property type="entry name" value="FN3_dom"/>
</dbReference>
<gene>
    <name evidence="2" type="ORF">QVZ43_00890</name>
</gene>
<feature type="chain" id="PRO_5045527283" evidence="1">
    <location>
        <begin position="24"/>
        <end position="140"/>
    </location>
</feature>
<accession>A0ABT8VW95</accession>
<evidence type="ECO:0000313" key="2">
    <source>
        <dbReference type="EMBL" id="MDO3720257.1"/>
    </source>
</evidence>
<evidence type="ECO:0000256" key="1">
    <source>
        <dbReference type="SAM" id="SignalP"/>
    </source>
</evidence>
<dbReference type="EMBL" id="JAUMIS010000001">
    <property type="protein sequence ID" value="MDO3720257.1"/>
    <property type="molecule type" value="Genomic_DNA"/>
</dbReference>
<evidence type="ECO:0000313" key="3">
    <source>
        <dbReference type="Proteomes" id="UP001168640"/>
    </source>
</evidence>
<comment type="caution">
    <text evidence="2">The sequence shown here is derived from an EMBL/GenBank/DDBJ whole genome shotgun (WGS) entry which is preliminary data.</text>
</comment>
<dbReference type="InterPro" id="IPR036116">
    <property type="entry name" value="FN3_sf"/>
</dbReference>
<keyword evidence="3" id="KW-1185">Reference proteome</keyword>
<dbReference type="InterPro" id="IPR013783">
    <property type="entry name" value="Ig-like_fold"/>
</dbReference>
<dbReference type="RefSeq" id="WP_302908507.1">
    <property type="nucleotide sequence ID" value="NZ_JAUMIS010000001.1"/>
</dbReference>
<reference evidence="2" key="1">
    <citation type="submission" date="2023-07" db="EMBL/GenBank/DDBJ databases">
        <title>Marinobacter sp. chi1 genome sequencing and assembly.</title>
        <authorList>
            <person name="Park S."/>
        </authorList>
    </citation>
    <scope>NUCLEOTIDE SEQUENCE</scope>
    <source>
        <strain evidence="2">Chi1</strain>
    </source>
</reference>
<sequence length="140" mass="14426">MMKRVKKMALVGFAAITLGAGLAGCNGGTSGSASSGGSDGAYTGGPVAANTAVLSWSAPLTRVNGESIAMGELNKYVIRYGQDEDAMSQQVVVTGAQSEAEMSYVIENLDEGTWYFTIQVEDVNGLMSAPSDTVSKTVNS</sequence>
<dbReference type="Proteomes" id="UP001168640">
    <property type="component" value="Unassembled WGS sequence"/>
</dbReference>
<dbReference type="CDD" id="cd00063">
    <property type="entry name" value="FN3"/>
    <property type="match status" value="1"/>
</dbReference>
<organism evidence="2 3">
    <name type="scientific">Marinobacter suaedae</name>
    <dbReference type="NCBI Taxonomy" id="3057675"/>
    <lineage>
        <taxon>Bacteria</taxon>
        <taxon>Pseudomonadati</taxon>
        <taxon>Pseudomonadota</taxon>
        <taxon>Gammaproteobacteria</taxon>
        <taxon>Pseudomonadales</taxon>
        <taxon>Marinobacteraceae</taxon>
        <taxon>Marinobacter</taxon>
    </lineage>
</organism>